<evidence type="ECO:0000313" key="2">
    <source>
        <dbReference type="Proteomes" id="UP000681967"/>
    </source>
</evidence>
<feature type="non-terminal residue" evidence="1">
    <location>
        <position position="72"/>
    </location>
</feature>
<proteinExistence type="predicted"/>
<gene>
    <name evidence="1" type="ORF">BYL167_LOCUS47051</name>
</gene>
<sequence>MTGDQIKTSTAEDLKVEIQPDVTGEQQINLEAEEPEQETHSLLEGQQQISAITEITTTTVTTEDHQILSTTT</sequence>
<organism evidence="1 2">
    <name type="scientific">Rotaria magnacalcarata</name>
    <dbReference type="NCBI Taxonomy" id="392030"/>
    <lineage>
        <taxon>Eukaryota</taxon>
        <taxon>Metazoa</taxon>
        <taxon>Spiralia</taxon>
        <taxon>Gnathifera</taxon>
        <taxon>Rotifera</taxon>
        <taxon>Eurotatoria</taxon>
        <taxon>Bdelloidea</taxon>
        <taxon>Philodinida</taxon>
        <taxon>Philodinidae</taxon>
        <taxon>Rotaria</taxon>
    </lineage>
</organism>
<reference evidence="1" key="1">
    <citation type="submission" date="2021-02" db="EMBL/GenBank/DDBJ databases">
        <authorList>
            <person name="Nowell W R."/>
        </authorList>
    </citation>
    <scope>NUCLEOTIDE SEQUENCE</scope>
</reference>
<accession>A0A8S3AZ87</accession>
<feature type="non-terminal residue" evidence="1">
    <location>
        <position position="1"/>
    </location>
</feature>
<dbReference type="AlphaFoldDB" id="A0A8S3AZ87"/>
<dbReference type="EMBL" id="CAJOBH010134407">
    <property type="protein sequence ID" value="CAF4774563.1"/>
    <property type="molecule type" value="Genomic_DNA"/>
</dbReference>
<protein>
    <submittedName>
        <fullName evidence="1">Uncharacterized protein</fullName>
    </submittedName>
</protein>
<name>A0A8S3AZ87_9BILA</name>
<dbReference type="Proteomes" id="UP000681967">
    <property type="component" value="Unassembled WGS sequence"/>
</dbReference>
<evidence type="ECO:0000313" key="1">
    <source>
        <dbReference type="EMBL" id="CAF4774563.1"/>
    </source>
</evidence>
<comment type="caution">
    <text evidence="1">The sequence shown here is derived from an EMBL/GenBank/DDBJ whole genome shotgun (WGS) entry which is preliminary data.</text>
</comment>